<protein>
    <recommendedName>
        <fullName evidence="4">Class I SAM-dependent methyltransferase</fullName>
    </recommendedName>
</protein>
<dbReference type="RefSeq" id="WP_179492813.1">
    <property type="nucleotide sequence ID" value="NZ_JACCCW010000002.1"/>
</dbReference>
<dbReference type="Gene3D" id="3.40.50.150">
    <property type="entry name" value="Vaccinia Virus protein VP39"/>
    <property type="match status" value="1"/>
</dbReference>
<organism evidence="2 3">
    <name type="scientific">Granulicella arctica</name>
    <dbReference type="NCBI Taxonomy" id="940613"/>
    <lineage>
        <taxon>Bacteria</taxon>
        <taxon>Pseudomonadati</taxon>
        <taxon>Acidobacteriota</taxon>
        <taxon>Terriglobia</taxon>
        <taxon>Terriglobales</taxon>
        <taxon>Acidobacteriaceae</taxon>
        <taxon>Granulicella</taxon>
    </lineage>
</organism>
<evidence type="ECO:0000256" key="1">
    <source>
        <dbReference type="SAM" id="MobiDB-lite"/>
    </source>
</evidence>
<dbReference type="EMBL" id="JACCCW010000002">
    <property type="protein sequence ID" value="NYF81024.1"/>
    <property type="molecule type" value="Genomic_DNA"/>
</dbReference>
<dbReference type="SUPFAM" id="SSF53335">
    <property type="entry name" value="S-adenosyl-L-methionine-dependent methyltransferases"/>
    <property type="match status" value="1"/>
</dbReference>
<comment type="caution">
    <text evidence="2">The sequence shown here is derived from an EMBL/GenBank/DDBJ whole genome shotgun (WGS) entry which is preliminary data.</text>
</comment>
<gene>
    <name evidence="2" type="ORF">HDF17_003344</name>
</gene>
<evidence type="ECO:0000313" key="2">
    <source>
        <dbReference type="EMBL" id="NYF81024.1"/>
    </source>
</evidence>
<evidence type="ECO:0000313" key="3">
    <source>
        <dbReference type="Proteomes" id="UP000589520"/>
    </source>
</evidence>
<dbReference type="AlphaFoldDB" id="A0A7Y9THZ0"/>
<dbReference type="Pfam" id="PF13489">
    <property type="entry name" value="Methyltransf_23"/>
    <property type="match status" value="1"/>
</dbReference>
<dbReference type="Proteomes" id="UP000589520">
    <property type="component" value="Unassembled WGS sequence"/>
</dbReference>
<sequence>MRSLFGNHDKAGGPGGSGERIPRHSSGWAQLLKHLRTQESLRILDIGPTSSININYITSLGHSIYMADLAEEASRPEWMVAGEDGEPPHYDVAKFIATNLSFSGRVFDVVILWDAMDYLPEPLHVPVMARLHEVTQPGGQMLAFFHSKNIGPEAAFRRYHLTDSEIVEMQLSGSQPLLHTFNNRQIEKLLEHFSGTRFFLAKDTLREVVASR</sequence>
<accession>A0A7Y9THZ0</accession>
<keyword evidence="3" id="KW-1185">Reference proteome</keyword>
<proteinExistence type="predicted"/>
<feature type="region of interest" description="Disordered" evidence="1">
    <location>
        <begin position="1"/>
        <end position="22"/>
    </location>
</feature>
<dbReference type="InterPro" id="IPR029063">
    <property type="entry name" value="SAM-dependent_MTases_sf"/>
</dbReference>
<name>A0A7Y9THZ0_9BACT</name>
<reference evidence="2 3" key="1">
    <citation type="submission" date="2020-07" db="EMBL/GenBank/DDBJ databases">
        <title>Genomic Encyclopedia of Type Strains, Phase IV (KMG-V): Genome sequencing to study the core and pangenomes of soil and plant-associated prokaryotes.</title>
        <authorList>
            <person name="Whitman W."/>
        </authorList>
    </citation>
    <scope>NUCLEOTIDE SEQUENCE [LARGE SCALE GENOMIC DNA]</scope>
    <source>
        <strain evidence="2 3">X4EP2</strain>
    </source>
</reference>
<evidence type="ECO:0008006" key="4">
    <source>
        <dbReference type="Google" id="ProtNLM"/>
    </source>
</evidence>